<dbReference type="GO" id="GO:0004331">
    <property type="term" value="F:fructose-2,6-bisphosphate 2-phosphatase activity"/>
    <property type="evidence" value="ECO:0007669"/>
    <property type="project" value="TreeGrafter"/>
</dbReference>
<feature type="active site" description="Proton donor/acceptor" evidence="2">
    <location>
        <position position="80"/>
    </location>
</feature>
<dbReference type="Gene3D" id="3.40.50.1240">
    <property type="entry name" value="Phosphoglycerate mutase-like"/>
    <property type="match status" value="1"/>
</dbReference>
<dbReference type="PANTHER" id="PTHR46517:SF1">
    <property type="entry name" value="FRUCTOSE-2,6-BISPHOSPHATASE TIGAR"/>
    <property type="match status" value="1"/>
</dbReference>
<dbReference type="Proteomes" id="UP000261245">
    <property type="component" value="Unassembled WGS sequence"/>
</dbReference>
<evidence type="ECO:0000256" key="1">
    <source>
        <dbReference type="ARBA" id="ARBA00022801"/>
    </source>
</evidence>
<name>A0A3E5AG91_9BACT</name>
<dbReference type="InterPro" id="IPR029033">
    <property type="entry name" value="His_PPase_superfam"/>
</dbReference>
<evidence type="ECO:0000313" key="5">
    <source>
        <dbReference type="EMBL" id="RGS14404.1"/>
    </source>
</evidence>
<dbReference type="EMBL" id="QRVA01000027">
    <property type="protein sequence ID" value="RGS14404.1"/>
    <property type="molecule type" value="Genomic_DNA"/>
</dbReference>
<evidence type="ECO:0000256" key="3">
    <source>
        <dbReference type="PIRSR" id="PIRSR613078-2"/>
    </source>
</evidence>
<dbReference type="InterPro" id="IPR051695">
    <property type="entry name" value="Phosphoglycerate_Mutase"/>
</dbReference>
<dbReference type="PROSITE" id="PS00175">
    <property type="entry name" value="PG_MUTASE"/>
    <property type="match status" value="1"/>
</dbReference>
<evidence type="ECO:0000313" key="4">
    <source>
        <dbReference type="EMBL" id="RGN10892.1"/>
    </source>
</evidence>
<dbReference type="GO" id="GO:0005829">
    <property type="term" value="C:cytosol"/>
    <property type="evidence" value="ECO:0007669"/>
    <property type="project" value="TreeGrafter"/>
</dbReference>
<accession>A0A3E5AG91</accession>
<dbReference type="SUPFAM" id="SSF53254">
    <property type="entry name" value="Phosphoglycerate mutase-like"/>
    <property type="match status" value="1"/>
</dbReference>
<evidence type="ECO:0000313" key="7">
    <source>
        <dbReference type="Proteomes" id="UP000283872"/>
    </source>
</evidence>
<comment type="caution">
    <text evidence="5">The sequence shown here is derived from an EMBL/GenBank/DDBJ whole genome shotgun (WGS) entry which is preliminary data.</text>
</comment>
<feature type="active site" description="Tele-phosphohistidine intermediate" evidence="2">
    <location>
        <position position="9"/>
    </location>
</feature>
<dbReference type="AlphaFoldDB" id="A0A3E5AG91"/>
<feature type="binding site" evidence="3">
    <location>
        <position position="58"/>
    </location>
    <ligand>
        <name>substrate</name>
    </ligand>
</feature>
<evidence type="ECO:0000313" key="6">
    <source>
        <dbReference type="Proteomes" id="UP000261245"/>
    </source>
</evidence>
<dbReference type="GO" id="GO:0045820">
    <property type="term" value="P:negative regulation of glycolytic process"/>
    <property type="evidence" value="ECO:0007669"/>
    <property type="project" value="TreeGrafter"/>
</dbReference>
<gene>
    <name evidence="5" type="ORF">DWY11_10840</name>
    <name evidence="4" type="ORF">DXB80_04785</name>
</gene>
<evidence type="ECO:0000256" key="2">
    <source>
        <dbReference type="PIRSR" id="PIRSR613078-1"/>
    </source>
</evidence>
<dbReference type="SMART" id="SM00855">
    <property type="entry name" value="PGAM"/>
    <property type="match status" value="1"/>
</dbReference>
<dbReference type="EMBL" id="QSUC01000008">
    <property type="protein sequence ID" value="RGN10892.1"/>
    <property type="molecule type" value="Genomic_DNA"/>
</dbReference>
<proteinExistence type="predicted"/>
<dbReference type="Pfam" id="PF00300">
    <property type="entry name" value="His_Phos_1"/>
    <property type="match status" value="1"/>
</dbReference>
<dbReference type="CDD" id="cd07067">
    <property type="entry name" value="HP_PGM_like"/>
    <property type="match status" value="1"/>
</dbReference>
<dbReference type="RefSeq" id="WP_117587185.1">
    <property type="nucleotide sequence ID" value="NZ_JAPDUW010000001.1"/>
</dbReference>
<dbReference type="InterPro" id="IPR013078">
    <property type="entry name" value="His_Pase_superF_clade-1"/>
</dbReference>
<dbReference type="GO" id="GO:0043456">
    <property type="term" value="P:regulation of pentose-phosphate shunt"/>
    <property type="evidence" value="ECO:0007669"/>
    <property type="project" value="TreeGrafter"/>
</dbReference>
<keyword evidence="1" id="KW-0378">Hydrolase</keyword>
<feature type="binding site" evidence="3">
    <location>
        <begin position="8"/>
        <end position="15"/>
    </location>
    <ligand>
        <name>substrate</name>
    </ligand>
</feature>
<dbReference type="PANTHER" id="PTHR46517">
    <property type="entry name" value="FRUCTOSE-2,6-BISPHOSPHATASE TIGAR"/>
    <property type="match status" value="1"/>
</dbReference>
<organism evidence="5 7">
    <name type="scientific">Segatella copri</name>
    <dbReference type="NCBI Taxonomy" id="165179"/>
    <lineage>
        <taxon>Bacteria</taxon>
        <taxon>Pseudomonadati</taxon>
        <taxon>Bacteroidota</taxon>
        <taxon>Bacteroidia</taxon>
        <taxon>Bacteroidales</taxon>
        <taxon>Prevotellaceae</taxon>
        <taxon>Segatella</taxon>
    </lineage>
</organism>
<sequence length="168" mass="19129">MTKLYLVRHGETVDNKAQIMQGQTPGKLNMKGIEQAEEVARKMADTPIDVFVSSDLYRSIQTCEIIAGSHPVVTTPLLRERDWGDFTGKFIPDLPKDPKDWPDNIETLEKMKSRAQNFLTWLKVTYPDQTVLAVGHGIINKAIQSVYYKRPMNQIEKMANAEVRVLIL</sequence>
<protein>
    <submittedName>
        <fullName evidence="5">Histidine phosphatase family protein</fullName>
    </submittedName>
</protein>
<dbReference type="Proteomes" id="UP000283872">
    <property type="component" value="Unassembled WGS sequence"/>
</dbReference>
<dbReference type="InterPro" id="IPR001345">
    <property type="entry name" value="PG/BPGM_mutase_AS"/>
</dbReference>
<reference evidence="6 7" key="1">
    <citation type="submission" date="2018-08" db="EMBL/GenBank/DDBJ databases">
        <title>A genome reference for cultivated species of the human gut microbiota.</title>
        <authorList>
            <person name="Zou Y."/>
            <person name="Xue W."/>
            <person name="Luo G."/>
        </authorList>
    </citation>
    <scope>NUCLEOTIDE SEQUENCE [LARGE SCALE GENOMIC DNA]</scope>
    <source>
        <strain evidence="5 7">AF24-12</strain>
        <strain evidence="4 6">OM06-11</strain>
    </source>
</reference>